<sequence length="104" mass="11801">MHLPVAKGDSFCICSVPRLLFVVLGFFCTVTPHATKPTALEAQHSYMPTIAHRKPHIMQSMRRMDLMRTTRPSRSTILSCRWLPRHIVIELSSLHLATNTPPPN</sequence>
<dbReference type="EMBL" id="MU001506">
    <property type="protein sequence ID" value="KAF2440919.1"/>
    <property type="molecule type" value="Genomic_DNA"/>
</dbReference>
<keyword evidence="2" id="KW-1185">Reference proteome</keyword>
<accession>A0A9P4P9K6</accession>
<protein>
    <submittedName>
        <fullName evidence="1">Uncharacterized protein</fullName>
    </submittedName>
</protein>
<proteinExistence type="predicted"/>
<gene>
    <name evidence="1" type="ORF">P171DRAFT_85496</name>
</gene>
<comment type="caution">
    <text evidence="1">The sequence shown here is derived from an EMBL/GenBank/DDBJ whole genome shotgun (WGS) entry which is preliminary data.</text>
</comment>
<name>A0A9P4P9K6_9PLEO</name>
<dbReference type="Proteomes" id="UP000799764">
    <property type="component" value="Unassembled WGS sequence"/>
</dbReference>
<organism evidence="1 2">
    <name type="scientific">Karstenula rhodostoma CBS 690.94</name>
    <dbReference type="NCBI Taxonomy" id="1392251"/>
    <lineage>
        <taxon>Eukaryota</taxon>
        <taxon>Fungi</taxon>
        <taxon>Dikarya</taxon>
        <taxon>Ascomycota</taxon>
        <taxon>Pezizomycotina</taxon>
        <taxon>Dothideomycetes</taxon>
        <taxon>Pleosporomycetidae</taxon>
        <taxon>Pleosporales</taxon>
        <taxon>Massarineae</taxon>
        <taxon>Didymosphaeriaceae</taxon>
        <taxon>Karstenula</taxon>
    </lineage>
</organism>
<reference evidence="1" key="1">
    <citation type="journal article" date="2020" name="Stud. Mycol.">
        <title>101 Dothideomycetes genomes: a test case for predicting lifestyles and emergence of pathogens.</title>
        <authorList>
            <person name="Haridas S."/>
            <person name="Albert R."/>
            <person name="Binder M."/>
            <person name="Bloem J."/>
            <person name="Labutti K."/>
            <person name="Salamov A."/>
            <person name="Andreopoulos B."/>
            <person name="Baker S."/>
            <person name="Barry K."/>
            <person name="Bills G."/>
            <person name="Bluhm B."/>
            <person name="Cannon C."/>
            <person name="Castanera R."/>
            <person name="Culley D."/>
            <person name="Daum C."/>
            <person name="Ezra D."/>
            <person name="Gonzalez J."/>
            <person name="Henrissat B."/>
            <person name="Kuo A."/>
            <person name="Liang C."/>
            <person name="Lipzen A."/>
            <person name="Lutzoni F."/>
            <person name="Magnuson J."/>
            <person name="Mondo S."/>
            <person name="Nolan M."/>
            <person name="Ohm R."/>
            <person name="Pangilinan J."/>
            <person name="Park H.-J."/>
            <person name="Ramirez L."/>
            <person name="Alfaro M."/>
            <person name="Sun H."/>
            <person name="Tritt A."/>
            <person name="Yoshinaga Y."/>
            <person name="Zwiers L.-H."/>
            <person name="Turgeon B."/>
            <person name="Goodwin S."/>
            <person name="Spatafora J."/>
            <person name="Crous P."/>
            <person name="Grigoriev I."/>
        </authorList>
    </citation>
    <scope>NUCLEOTIDE SEQUENCE</scope>
    <source>
        <strain evidence="1">CBS 690.94</strain>
    </source>
</reference>
<evidence type="ECO:0000313" key="1">
    <source>
        <dbReference type="EMBL" id="KAF2440919.1"/>
    </source>
</evidence>
<dbReference type="AlphaFoldDB" id="A0A9P4P9K6"/>
<evidence type="ECO:0000313" key="2">
    <source>
        <dbReference type="Proteomes" id="UP000799764"/>
    </source>
</evidence>